<reference evidence="3" key="4">
    <citation type="journal article" date="2015" name="G3 (Bethesda)">
        <title>Genome sequences of three phytopathogenic species of the Magnaporthaceae family of fungi.</title>
        <authorList>
            <person name="Okagaki L.H."/>
            <person name="Nunes C.C."/>
            <person name="Sailsbery J."/>
            <person name="Clay B."/>
            <person name="Brown D."/>
            <person name="John T."/>
            <person name="Oh Y."/>
            <person name="Young N."/>
            <person name="Fitzgerald M."/>
            <person name="Haas B.J."/>
            <person name="Zeng Q."/>
            <person name="Young S."/>
            <person name="Adiconis X."/>
            <person name="Fan L."/>
            <person name="Levin J.Z."/>
            <person name="Mitchell T.K."/>
            <person name="Okubara P.A."/>
            <person name="Farman M.L."/>
            <person name="Kohn L.M."/>
            <person name="Birren B."/>
            <person name="Ma L.-J."/>
            <person name="Dean R.A."/>
        </authorList>
    </citation>
    <scope>NUCLEOTIDE SEQUENCE</scope>
    <source>
        <strain evidence="3">ATCC 64411 / 73-15</strain>
    </source>
</reference>
<dbReference type="EMBL" id="GL876977">
    <property type="protein sequence ID" value="KLU91404.1"/>
    <property type="molecule type" value="Genomic_DNA"/>
</dbReference>
<gene>
    <name evidence="2" type="ORF">MAPG_09924</name>
</gene>
<protein>
    <submittedName>
        <fullName evidence="2 3">Uncharacterized protein</fullName>
    </submittedName>
</protein>
<dbReference type="Proteomes" id="UP000011715">
    <property type="component" value="Unassembled WGS sequence"/>
</dbReference>
<evidence type="ECO:0000313" key="4">
    <source>
        <dbReference type="Proteomes" id="UP000011715"/>
    </source>
</evidence>
<evidence type="ECO:0000256" key="1">
    <source>
        <dbReference type="SAM" id="MobiDB-lite"/>
    </source>
</evidence>
<reference evidence="3" key="5">
    <citation type="submission" date="2015-06" db="UniProtKB">
        <authorList>
            <consortium name="EnsemblFungi"/>
        </authorList>
    </citation>
    <scope>IDENTIFICATION</scope>
    <source>
        <strain evidence="3">ATCC 64411</strain>
    </source>
</reference>
<evidence type="ECO:0000313" key="2">
    <source>
        <dbReference type="EMBL" id="KLU91404.1"/>
    </source>
</evidence>
<dbReference type="AlphaFoldDB" id="A0A0C4EB77"/>
<dbReference type="EnsemblFungi" id="MAPG_09924T0">
    <property type="protein sequence ID" value="MAPG_09924T0"/>
    <property type="gene ID" value="MAPG_09924"/>
</dbReference>
<accession>A0A0C4EB77</accession>
<reference evidence="2" key="3">
    <citation type="submission" date="2011-03" db="EMBL/GenBank/DDBJ databases">
        <title>Annotation of Magnaporthe poae ATCC 64411.</title>
        <authorList>
            <person name="Ma L.-J."/>
            <person name="Dead R."/>
            <person name="Young S.K."/>
            <person name="Zeng Q."/>
            <person name="Gargeya S."/>
            <person name="Fitzgerald M."/>
            <person name="Haas B."/>
            <person name="Abouelleil A."/>
            <person name="Alvarado L."/>
            <person name="Arachchi H.M."/>
            <person name="Berlin A."/>
            <person name="Brown A."/>
            <person name="Chapman S.B."/>
            <person name="Chen Z."/>
            <person name="Dunbar C."/>
            <person name="Freedman E."/>
            <person name="Gearin G."/>
            <person name="Gellesch M."/>
            <person name="Goldberg J."/>
            <person name="Griggs A."/>
            <person name="Gujja S."/>
            <person name="Heiman D."/>
            <person name="Howarth C."/>
            <person name="Larson L."/>
            <person name="Lui A."/>
            <person name="MacDonald P.J.P."/>
            <person name="Mehta T."/>
            <person name="Montmayeur A."/>
            <person name="Murphy C."/>
            <person name="Neiman D."/>
            <person name="Pearson M."/>
            <person name="Priest M."/>
            <person name="Roberts A."/>
            <person name="Saif S."/>
            <person name="Shea T."/>
            <person name="Shenoy N."/>
            <person name="Sisk P."/>
            <person name="Stolte C."/>
            <person name="Sykes S."/>
            <person name="Yandava C."/>
            <person name="Wortman J."/>
            <person name="Nusbaum C."/>
            <person name="Birren B."/>
        </authorList>
    </citation>
    <scope>NUCLEOTIDE SEQUENCE</scope>
    <source>
        <strain evidence="2">ATCC 64411</strain>
    </source>
</reference>
<proteinExistence type="predicted"/>
<reference evidence="4" key="1">
    <citation type="submission" date="2010-05" db="EMBL/GenBank/DDBJ databases">
        <title>The genome sequence of Magnaporthe poae strain ATCC 64411.</title>
        <authorList>
            <person name="Ma L.-J."/>
            <person name="Dead R."/>
            <person name="Young S."/>
            <person name="Zeng Q."/>
            <person name="Koehrsen M."/>
            <person name="Alvarado L."/>
            <person name="Berlin A."/>
            <person name="Chapman S.B."/>
            <person name="Chen Z."/>
            <person name="Freedman E."/>
            <person name="Gellesch M."/>
            <person name="Goldberg J."/>
            <person name="Griggs A."/>
            <person name="Gujja S."/>
            <person name="Heilman E.R."/>
            <person name="Heiman D."/>
            <person name="Hepburn T."/>
            <person name="Howarth C."/>
            <person name="Jen D."/>
            <person name="Larson L."/>
            <person name="Mehta T."/>
            <person name="Neiman D."/>
            <person name="Pearson M."/>
            <person name="Roberts A."/>
            <person name="Saif S."/>
            <person name="Shea T."/>
            <person name="Shenoy N."/>
            <person name="Sisk P."/>
            <person name="Stolte C."/>
            <person name="Sykes S."/>
            <person name="Walk T."/>
            <person name="White J."/>
            <person name="Yandava C."/>
            <person name="Haas B."/>
            <person name="Nusbaum C."/>
            <person name="Birren B."/>
        </authorList>
    </citation>
    <scope>NUCLEOTIDE SEQUENCE [LARGE SCALE GENOMIC DNA]</scope>
    <source>
        <strain evidence="4">ATCC 64411 / 73-15</strain>
    </source>
</reference>
<name>A0A0C4EB77_MAGP6</name>
<feature type="region of interest" description="Disordered" evidence="1">
    <location>
        <begin position="1"/>
        <end position="30"/>
    </location>
</feature>
<dbReference type="VEuPathDB" id="FungiDB:MAPG_09924"/>
<dbReference type="EMBL" id="ADBL01002554">
    <property type="status" value="NOT_ANNOTATED_CDS"/>
    <property type="molecule type" value="Genomic_DNA"/>
</dbReference>
<organism evidence="3 4">
    <name type="scientific">Magnaporthiopsis poae (strain ATCC 64411 / 73-15)</name>
    <name type="common">Kentucky bluegrass fungus</name>
    <name type="synonym">Magnaporthe poae</name>
    <dbReference type="NCBI Taxonomy" id="644358"/>
    <lineage>
        <taxon>Eukaryota</taxon>
        <taxon>Fungi</taxon>
        <taxon>Dikarya</taxon>
        <taxon>Ascomycota</taxon>
        <taxon>Pezizomycotina</taxon>
        <taxon>Sordariomycetes</taxon>
        <taxon>Sordariomycetidae</taxon>
        <taxon>Magnaporthales</taxon>
        <taxon>Magnaporthaceae</taxon>
        <taxon>Magnaporthiopsis</taxon>
    </lineage>
</organism>
<reference evidence="2" key="2">
    <citation type="submission" date="2010-05" db="EMBL/GenBank/DDBJ databases">
        <title>The Genome Sequence of Magnaporthe poae strain ATCC 64411.</title>
        <authorList>
            <consortium name="The Broad Institute Genome Sequencing Platform"/>
            <consortium name="Broad Institute Genome Sequencing Center for Infectious Disease"/>
            <person name="Ma L.-J."/>
            <person name="Dead R."/>
            <person name="Young S."/>
            <person name="Zeng Q."/>
            <person name="Koehrsen M."/>
            <person name="Alvarado L."/>
            <person name="Berlin A."/>
            <person name="Chapman S.B."/>
            <person name="Chen Z."/>
            <person name="Freedman E."/>
            <person name="Gellesch M."/>
            <person name="Goldberg J."/>
            <person name="Griggs A."/>
            <person name="Gujja S."/>
            <person name="Heilman E.R."/>
            <person name="Heiman D."/>
            <person name="Hepburn T."/>
            <person name="Howarth C."/>
            <person name="Jen D."/>
            <person name="Larson L."/>
            <person name="Mehta T."/>
            <person name="Neiman D."/>
            <person name="Pearson M."/>
            <person name="Roberts A."/>
            <person name="Saif S."/>
            <person name="Shea T."/>
            <person name="Shenoy N."/>
            <person name="Sisk P."/>
            <person name="Stolte C."/>
            <person name="Sykes S."/>
            <person name="Walk T."/>
            <person name="White J."/>
            <person name="Yandava C."/>
            <person name="Haas B."/>
            <person name="Nusbaum C."/>
            <person name="Birren B."/>
        </authorList>
    </citation>
    <scope>NUCLEOTIDE SEQUENCE</scope>
    <source>
        <strain evidence="2">ATCC 64411</strain>
    </source>
</reference>
<keyword evidence="4" id="KW-1185">Reference proteome</keyword>
<sequence>MPGATVMASRGDARRAVPTSSRGDYHVGNIGDGNVRTHLARDGDDDSHAGELSYKKGVTKKLPLLLLLPIRTKQSPSTRTKHHQQLQIAVAPTLPPSAGQTYGVRLDQIFQT</sequence>
<evidence type="ECO:0000313" key="3">
    <source>
        <dbReference type="EnsemblFungi" id="MAPG_09924T0"/>
    </source>
</evidence>